<feature type="domain" description="N-acetyltransferase" evidence="3">
    <location>
        <begin position="1"/>
        <end position="160"/>
    </location>
</feature>
<keyword evidence="2" id="KW-0012">Acyltransferase</keyword>
<sequence>MIRFARPDDSVAILEIYGAYIETPITFECELPTESEFSKRMADISAFYPCLVCEEEGKVIGFAYAHRHMERQAYQWNAELSVYLDPSFTSKGLGKKLYAILIEMLKLQGVRTVYGGVTVPNEKSESLHKAMGFSVAGTYHHAGFKDGKWRDVTWFEKAIAPYDSYPEPVVSIGSIPKQELLEIISSFR</sequence>
<evidence type="ECO:0000256" key="1">
    <source>
        <dbReference type="ARBA" id="ARBA00022679"/>
    </source>
</evidence>
<proteinExistence type="predicted"/>
<gene>
    <name evidence="4" type="ORF">OFBG_01326</name>
</gene>
<keyword evidence="1 4" id="KW-0808">Transferase</keyword>
<evidence type="ECO:0000313" key="4">
    <source>
        <dbReference type="EMBL" id="EEO30298.1"/>
    </source>
</evidence>
<evidence type="ECO:0000256" key="2">
    <source>
        <dbReference type="ARBA" id="ARBA00023315"/>
    </source>
</evidence>
<dbReference type="OrthoDB" id="5459937at2"/>
<protein>
    <submittedName>
        <fullName evidence="4">Putative phosphinothricin N-acetyltransferase</fullName>
    </submittedName>
</protein>
<keyword evidence="5" id="KW-1185">Reference proteome</keyword>
<reference evidence="4 5" key="1">
    <citation type="submission" date="2009-02" db="EMBL/GenBank/DDBJ databases">
        <title>The Genome Sequence of Oxalobacter formigenes OXCC13.</title>
        <authorList>
            <consortium name="The Broad Institute Genome Sequencing Platform"/>
            <person name="Ward D."/>
            <person name="Young S.K."/>
            <person name="Kodira C.D."/>
            <person name="Zeng Q."/>
            <person name="Koehrsen M."/>
            <person name="Alvarado L."/>
            <person name="Berlin A."/>
            <person name="Borenstein D."/>
            <person name="Chen Z."/>
            <person name="Engels R."/>
            <person name="Freedman E."/>
            <person name="Gellesch M."/>
            <person name="Goldberg J."/>
            <person name="Griggs A."/>
            <person name="Gujja S."/>
            <person name="Heiman D."/>
            <person name="Hepburn T."/>
            <person name="Howarth C."/>
            <person name="Jen D."/>
            <person name="Larson L."/>
            <person name="Lewis B."/>
            <person name="Mehta T."/>
            <person name="Park D."/>
            <person name="Pearson M."/>
            <person name="Roberts A."/>
            <person name="Saif S."/>
            <person name="Shea T."/>
            <person name="Shenoy N."/>
            <person name="Sisk P."/>
            <person name="Stolte C."/>
            <person name="Sykes S."/>
            <person name="Walk T."/>
            <person name="White J."/>
            <person name="Yandava C."/>
            <person name="Allison M.J."/>
            <person name="Lander E."/>
            <person name="Nusbaum C."/>
            <person name="Galagan J."/>
            <person name="Birren B."/>
        </authorList>
    </citation>
    <scope>NUCLEOTIDE SEQUENCE [LARGE SCALE GENOMIC DNA]</scope>
    <source>
        <strain evidence="4 5">OXCC13</strain>
    </source>
</reference>
<dbReference type="Gene3D" id="3.40.630.30">
    <property type="match status" value="1"/>
</dbReference>
<dbReference type="Proteomes" id="UP000005089">
    <property type="component" value="Unassembled WGS sequence"/>
</dbReference>
<accession>C3XAS2</accession>
<dbReference type="Pfam" id="PF13420">
    <property type="entry name" value="Acetyltransf_4"/>
    <property type="match status" value="1"/>
</dbReference>
<dbReference type="PROSITE" id="PS51186">
    <property type="entry name" value="GNAT"/>
    <property type="match status" value="1"/>
</dbReference>
<evidence type="ECO:0000259" key="3">
    <source>
        <dbReference type="PROSITE" id="PS51186"/>
    </source>
</evidence>
<evidence type="ECO:0000313" key="5">
    <source>
        <dbReference type="Proteomes" id="UP000005089"/>
    </source>
</evidence>
<dbReference type="PANTHER" id="PTHR43072:SF23">
    <property type="entry name" value="UPF0039 PROTEIN C11D3.02C"/>
    <property type="match status" value="1"/>
</dbReference>
<dbReference type="HOGENOM" id="CLU_013985_4_2_4"/>
<dbReference type="RefSeq" id="WP_005881356.1">
    <property type="nucleotide sequence ID" value="NZ_CP019430.1"/>
</dbReference>
<dbReference type="InterPro" id="IPR000182">
    <property type="entry name" value="GNAT_dom"/>
</dbReference>
<dbReference type="EMBL" id="GG658170">
    <property type="protein sequence ID" value="EEO30298.1"/>
    <property type="molecule type" value="Genomic_DNA"/>
</dbReference>
<dbReference type="GO" id="GO:0016747">
    <property type="term" value="F:acyltransferase activity, transferring groups other than amino-acyl groups"/>
    <property type="evidence" value="ECO:0007669"/>
    <property type="project" value="InterPro"/>
</dbReference>
<dbReference type="GeneID" id="77134687"/>
<dbReference type="CDD" id="cd04301">
    <property type="entry name" value="NAT_SF"/>
    <property type="match status" value="1"/>
</dbReference>
<dbReference type="AlphaFoldDB" id="C3XAS2"/>
<dbReference type="PANTHER" id="PTHR43072">
    <property type="entry name" value="N-ACETYLTRANSFERASE"/>
    <property type="match status" value="1"/>
</dbReference>
<name>C3XAS2_OXAFO</name>
<dbReference type="InterPro" id="IPR016181">
    <property type="entry name" value="Acyl_CoA_acyltransferase"/>
</dbReference>
<organism evidence="4 5">
    <name type="scientific">Oxalobacter formigenes OXCC13</name>
    <dbReference type="NCBI Taxonomy" id="556269"/>
    <lineage>
        <taxon>Bacteria</taxon>
        <taxon>Pseudomonadati</taxon>
        <taxon>Pseudomonadota</taxon>
        <taxon>Betaproteobacteria</taxon>
        <taxon>Burkholderiales</taxon>
        <taxon>Oxalobacteraceae</taxon>
        <taxon>Oxalobacter</taxon>
    </lineage>
</organism>
<dbReference type="eggNOG" id="COG1247">
    <property type="taxonomic scope" value="Bacteria"/>
</dbReference>
<dbReference type="SUPFAM" id="SSF55729">
    <property type="entry name" value="Acyl-CoA N-acyltransferases (Nat)"/>
    <property type="match status" value="1"/>
</dbReference>